<dbReference type="EMBL" id="BAAAZG010000002">
    <property type="protein sequence ID" value="GAA4059124.1"/>
    <property type="molecule type" value="Genomic_DNA"/>
</dbReference>
<dbReference type="Proteomes" id="UP001500683">
    <property type="component" value="Unassembled WGS sequence"/>
</dbReference>
<keyword evidence="2" id="KW-1185">Reference proteome</keyword>
<evidence type="ECO:0000313" key="1">
    <source>
        <dbReference type="EMBL" id="GAA4059124.1"/>
    </source>
</evidence>
<organism evidence="1 2">
    <name type="scientific">Actinomadura miaoliensis</name>
    <dbReference type="NCBI Taxonomy" id="430685"/>
    <lineage>
        <taxon>Bacteria</taxon>
        <taxon>Bacillati</taxon>
        <taxon>Actinomycetota</taxon>
        <taxon>Actinomycetes</taxon>
        <taxon>Streptosporangiales</taxon>
        <taxon>Thermomonosporaceae</taxon>
        <taxon>Actinomadura</taxon>
    </lineage>
</organism>
<dbReference type="RefSeq" id="WP_344941186.1">
    <property type="nucleotide sequence ID" value="NZ_BAAAZG010000002.1"/>
</dbReference>
<gene>
    <name evidence="1" type="ORF">GCM10022214_09440</name>
</gene>
<protein>
    <submittedName>
        <fullName evidence="1">Uncharacterized protein</fullName>
    </submittedName>
</protein>
<accession>A0ABP7V445</accession>
<reference evidence="2" key="1">
    <citation type="journal article" date="2019" name="Int. J. Syst. Evol. Microbiol.">
        <title>The Global Catalogue of Microorganisms (GCM) 10K type strain sequencing project: providing services to taxonomists for standard genome sequencing and annotation.</title>
        <authorList>
            <consortium name="The Broad Institute Genomics Platform"/>
            <consortium name="The Broad Institute Genome Sequencing Center for Infectious Disease"/>
            <person name="Wu L."/>
            <person name="Ma J."/>
        </authorList>
    </citation>
    <scope>NUCLEOTIDE SEQUENCE [LARGE SCALE GENOMIC DNA]</scope>
    <source>
        <strain evidence="2">JCM 16702</strain>
    </source>
</reference>
<sequence length="98" mass="10712">MGIDRRGAYDRLAVLGTYMAAKGLVTKLTADGLRVSNPQVKGGEEAADTVTCRPRPEDGDELWFYTGRQEPITPAYDIIDAAVHIIGHLNRRAGGEER</sequence>
<name>A0ABP7V445_9ACTN</name>
<evidence type="ECO:0000313" key="2">
    <source>
        <dbReference type="Proteomes" id="UP001500683"/>
    </source>
</evidence>
<proteinExistence type="predicted"/>
<comment type="caution">
    <text evidence="1">The sequence shown here is derived from an EMBL/GenBank/DDBJ whole genome shotgun (WGS) entry which is preliminary data.</text>
</comment>